<dbReference type="AlphaFoldDB" id="A0AA86MYP8"/>
<evidence type="ECO:0000256" key="1">
    <source>
        <dbReference type="SAM" id="Phobius"/>
    </source>
</evidence>
<keyword evidence="1" id="KW-0812">Transmembrane</keyword>
<dbReference type="KEGG" id="nti:DNFV4_01912"/>
<proteinExistence type="predicted"/>
<feature type="transmembrane region" description="Helical" evidence="1">
    <location>
        <begin position="6"/>
        <end position="23"/>
    </location>
</feature>
<keyword evidence="3" id="KW-1185">Reference proteome</keyword>
<organism evidence="2 3">
    <name type="scientific">Nitrospira tepida</name>
    <dbReference type="NCBI Taxonomy" id="2973512"/>
    <lineage>
        <taxon>Bacteria</taxon>
        <taxon>Pseudomonadati</taxon>
        <taxon>Nitrospirota</taxon>
        <taxon>Nitrospiria</taxon>
        <taxon>Nitrospirales</taxon>
        <taxon>Nitrospiraceae</taxon>
        <taxon>Nitrospira</taxon>
    </lineage>
</organism>
<name>A0AA86MYP8_9BACT</name>
<evidence type="ECO:0000313" key="3">
    <source>
        <dbReference type="Proteomes" id="UP001179121"/>
    </source>
</evidence>
<keyword evidence="1" id="KW-0472">Membrane</keyword>
<protein>
    <submittedName>
        <fullName evidence="2">Uncharacterized protein</fullName>
    </submittedName>
</protein>
<accession>A0AA86MYP8</accession>
<evidence type="ECO:0000313" key="2">
    <source>
        <dbReference type="EMBL" id="CAI4031490.1"/>
    </source>
</evidence>
<dbReference type="EMBL" id="OX365700">
    <property type="protein sequence ID" value="CAI4031490.1"/>
    <property type="molecule type" value="Genomic_DNA"/>
</dbReference>
<dbReference type="Proteomes" id="UP001179121">
    <property type="component" value="Chromosome"/>
</dbReference>
<keyword evidence="1" id="KW-1133">Transmembrane helix</keyword>
<gene>
    <name evidence="2" type="ORF">DNFV4_01912</name>
</gene>
<reference evidence="2" key="1">
    <citation type="submission" date="2022-10" db="EMBL/GenBank/DDBJ databases">
        <authorList>
            <person name="Koch H."/>
        </authorList>
    </citation>
    <scope>NUCLEOTIDE SEQUENCE</scope>
    <source>
        <strain evidence="2">DNF</strain>
    </source>
</reference>
<sequence>MEPLALLGVLAVVIGILGIIVLVKGRKKVR</sequence>